<dbReference type="EMBL" id="JACNEP010000009">
    <property type="protein sequence ID" value="MBC3766613.1"/>
    <property type="molecule type" value="Genomic_DNA"/>
</dbReference>
<dbReference type="Pfam" id="PF01476">
    <property type="entry name" value="LysM"/>
    <property type="match status" value="1"/>
</dbReference>
<evidence type="ECO:0000259" key="2">
    <source>
        <dbReference type="PROSITE" id="PS51782"/>
    </source>
</evidence>
<dbReference type="Gene3D" id="3.10.350.10">
    <property type="entry name" value="LysM domain"/>
    <property type="match status" value="1"/>
</dbReference>
<accession>A0A8J6M2R8</accession>
<keyword evidence="1" id="KW-0732">Signal</keyword>
<dbReference type="RefSeq" id="WP_186507143.1">
    <property type="nucleotide sequence ID" value="NZ_JACNEP010000009.1"/>
</dbReference>
<dbReference type="PROSITE" id="PS51782">
    <property type="entry name" value="LYSM"/>
    <property type="match status" value="1"/>
</dbReference>
<keyword evidence="4" id="KW-1185">Reference proteome</keyword>
<dbReference type="Proteomes" id="UP000601768">
    <property type="component" value="Unassembled WGS sequence"/>
</dbReference>
<dbReference type="PANTHER" id="PTHR34700:SF4">
    <property type="entry name" value="PHAGE-LIKE ELEMENT PBSX PROTEIN XKDP"/>
    <property type="match status" value="1"/>
</dbReference>
<reference evidence="3" key="2">
    <citation type="submission" date="2020-08" db="EMBL/GenBank/DDBJ databases">
        <authorList>
            <person name="Lai Q."/>
        </authorList>
    </citation>
    <scope>NUCLEOTIDE SEQUENCE</scope>
    <source>
        <strain evidence="3">S27-2</strain>
    </source>
</reference>
<dbReference type="PANTHER" id="PTHR34700">
    <property type="entry name" value="POTASSIUM BINDING PROTEIN KBP"/>
    <property type="match status" value="1"/>
</dbReference>
<organism evidence="3 4">
    <name type="scientific">Neptunicella marina</name>
    <dbReference type="NCBI Taxonomy" id="2125989"/>
    <lineage>
        <taxon>Bacteria</taxon>
        <taxon>Pseudomonadati</taxon>
        <taxon>Pseudomonadota</taxon>
        <taxon>Gammaproteobacteria</taxon>
        <taxon>Alteromonadales</taxon>
        <taxon>Alteromonadaceae</taxon>
        <taxon>Neptunicella</taxon>
    </lineage>
</organism>
<feature type="domain" description="LysM" evidence="2">
    <location>
        <begin position="30"/>
        <end position="78"/>
    </location>
</feature>
<dbReference type="InterPro" id="IPR052196">
    <property type="entry name" value="Bact_Kbp"/>
</dbReference>
<reference evidence="3" key="1">
    <citation type="journal article" date="2018" name="Int. J. Syst. Evol. Microbiol.">
        <title>Neptunicella marina gen. nov., sp. nov., isolated from surface seawater.</title>
        <authorList>
            <person name="Liu X."/>
            <person name="Lai Q."/>
            <person name="Du Y."/>
            <person name="Zhang X."/>
            <person name="Liu Z."/>
            <person name="Sun F."/>
            <person name="Shao Z."/>
        </authorList>
    </citation>
    <scope>NUCLEOTIDE SEQUENCE</scope>
    <source>
        <strain evidence="3">S27-2</strain>
    </source>
</reference>
<name>A0A8J6M2R8_9ALTE</name>
<proteinExistence type="predicted"/>
<dbReference type="AlphaFoldDB" id="A0A8J6M2R8"/>
<dbReference type="InterPro" id="IPR036779">
    <property type="entry name" value="LysM_dom_sf"/>
</dbReference>
<protein>
    <submittedName>
        <fullName evidence="3">LysM peptidoglycan-binding domain-containing protein</fullName>
    </submittedName>
</protein>
<evidence type="ECO:0000256" key="1">
    <source>
        <dbReference type="SAM" id="SignalP"/>
    </source>
</evidence>
<dbReference type="SMART" id="SM00257">
    <property type="entry name" value="LysM"/>
    <property type="match status" value="1"/>
</dbReference>
<evidence type="ECO:0000313" key="4">
    <source>
        <dbReference type="Proteomes" id="UP000601768"/>
    </source>
</evidence>
<feature type="signal peptide" evidence="1">
    <location>
        <begin position="1"/>
        <end position="21"/>
    </location>
</feature>
<comment type="caution">
    <text evidence="3">The sequence shown here is derived from an EMBL/GenBank/DDBJ whole genome shotgun (WGS) entry which is preliminary data.</text>
</comment>
<dbReference type="CDD" id="cd00118">
    <property type="entry name" value="LysM"/>
    <property type="match status" value="1"/>
</dbReference>
<dbReference type="SUPFAM" id="SSF54106">
    <property type="entry name" value="LysM domain"/>
    <property type="match status" value="1"/>
</dbReference>
<evidence type="ECO:0000313" key="3">
    <source>
        <dbReference type="EMBL" id="MBC3766613.1"/>
    </source>
</evidence>
<gene>
    <name evidence="3" type="ORF">H8B19_12055</name>
</gene>
<sequence length="358" mass="39592">MKARLAKWLLLLISIPGLCIAASVKPDAPETYTVKKGDTLWDISSMYLDKPWQWPELWRNNTNIVNPHLIYPGDILTLVINQHGEAELALNRSPEVTKPLIKLSPQGKRVKKEAEPVPTLAWSVIEKFVTKDQVMSEDAFDALPVVLGDADAGIRFASGDLVITDKLPDIEGQYAIVRREGELIDLDGNVLGIHARYVAKATLSINESKDMTLVNVTDSQFEANRGDRLIPYQPTKHEKALGLVPANQQVGHILTNLKQYQLMGKYDVVALDLGRDDVVPGTVMGVYTQGPAINASKNPTYKGETSWLDSIFEFADEKQQPAIKVGELVVFNVFENSSYALITRSAKVIKRGAIVAHP</sequence>
<dbReference type="InterPro" id="IPR018392">
    <property type="entry name" value="LysM"/>
</dbReference>
<feature type="chain" id="PRO_5035203718" evidence="1">
    <location>
        <begin position="22"/>
        <end position="358"/>
    </location>
</feature>